<evidence type="ECO:0000313" key="1">
    <source>
        <dbReference type="EMBL" id="KAF4722176.1"/>
    </source>
</evidence>
<gene>
    <name evidence="1" type="ORF">FOZ62_028469</name>
</gene>
<comment type="caution">
    <text evidence="1">The sequence shown here is derived from an EMBL/GenBank/DDBJ whole genome shotgun (WGS) entry which is preliminary data.</text>
</comment>
<name>A0A7J6RPP2_PEROL</name>
<protein>
    <submittedName>
        <fullName evidence="1">Uncharacterized protein</fullName>
    </submittedName>
</protein>
<sequence length="534" mass="59604">MEKKSGEYLPSRDWFQNRIFLGLLAKYNSNPSSMTSKQKGKLRAMWTAHSKTVIPADLEKNTHHEDRPRRATEETNNQLITKYFKNLGVWPKELKGQLQDMLGVRLVETYTNKKTEAKIYKVFKCQDHEGCAFRVKTNYVPPDAVEVMTTVAGHTGNPIRAQKSIPVHIMKMIEELTPRYGAMRVYAEQEALTDLEEVVEGCMKLGYTTLSAELLQAVSQDLHGTSILGRFDRKLVGDSFLLAPDKVRETGCVVLSSRVGRVTWFNTTHPQESPLLRPETKRVGITVGLDGCFKGARGGVCLIVIGPVHPTRKPSPGSSVKVGFSLAPVLAVIAKNETSGVVEKMVNWLDDLGHIFHGEARLRITASITDASQALVKDLEVSLDNVHSLRCQYHLSESVKKSELSKAAKAFVATWIEAMYRCAGRMVSSKLQELLLAYIRENYGEKDEKHCRISWARTKGVMHLPCPVDLLMNDEVPTKSPVFNNTCENTFSCLRAFVGRKPPCIGGTGGMLENTRKFLIGYGEGLCDLWTSQL</sequence>
<reference evidence="1 2" key="1">
    <citation type="submission" date="2020-04" db="EMBL/GenBank/DDBJ databases">
        <title>Perkinsus olseni comparative genomics.</title>
        <authorList>
            <person name="Bogema D.R."/>
        </authorList>
    </citation>
    <scope>NUCLEOTIDE SEQUENCE [LARGE SCALE GENOMIC DNA]</scope>
    <source>
        <strain evidence="1">ATCC PRA-205</strain>
    </source>
</reference>
<evidence type="ECO:0000313" key="2">
    <source>
        <dbReference type="Proteomes" id="UP000574390"/>
    </source>
</evidence>
<accession>A0A7J6RPP2</accession>
<organism evidence="1 2">
    <name type="scientific">Perkinsus olseni</name>
    <name type="common">Perkinsus atlanticus</name>
    <dbReference type="NCBI Taxonomy" id="32597"/>
    <lineage>
        <taxon>Eukaryota</taxon>
        <taxon>Sar</taxon>
        <taxon>Alveolata</taxon>
        <taxon>Perkinsozoa</taxon>
        <taxon>Perkinsea</taxon>
        <taxon>Perkinsida</taxon>
        <taxon>Perkinsidae</taxon>
        <taxon>Perkinsus</taxon>
    </lineage>
</organism>
<dbReference type="Proteomes" id="UP000574390">
    <property type="component" value="Unassembled WGS sequence"/>
</dbReference>
<proteinExistence type="predicted"/>
<dbReference type="EMBL" id="JABANM010020836">
    <property type="protein sequence ID" value="KAF4722176.1"/>
    <property type="molecule type" value="Genomic_DNA"/>
</dbReference>
<dbReference type="AlphaFoldDB" id="A0A7J6RPP2"/>